<dbReference type="RefSeq" id="WP_167269539.1">
    <property type="nucleotide sequence ID" value="NZ_JAAOZD010000011.1"/>
</dbReference>
<dbReference type="InterPro" id="IPR025447">
    <property type="entry name" value="DUF4192"/>
</dbReference>
<reference evidence="1 2" key="1">
    <citation type="submission" date="2020-03" db="EMBL/GenBank/DDBJ databases">
        <title>Genomic Encyclopedia of Type Strains, Phase III (KMG-III): the genomes of soil and plant-associated and newly described type strains.</title>
        <authorList>
            <person name="Whitman W."/>
        </authorList>
    </citation>
    <scope>NUCLEOTIDE SEQUENCE [LARGE SCALE GENOMIC DNA]</scope>
    <source>
        <strain evidence="1 2">CECT 4207</strain>
    </source>
</reference>
<dbReference type="EMBL" id="JAAOZD010000011">
    <property type="protein sequence ID" value="NIJ03379.1"/>
    <property type="molecule type" value="Genomic_DNA"/>
</dbReference>
<gene>
    <name evidence="1" type="ORF">FHR86_003738</name>
</gene>
<dbReference type="Proteomes" id="UP000802392">
    <property type="component" value="Unassembled WGS sequence"/>
</dbReference>
<comment type="caution">
    <text evidence="1">The sequence shown here is derived from an EMBL/GenBank/DDBJ whole genome shotgun (WGS) entry which is preliminary data.</text>
</comment>
<organism evidence="1 2">
    <name type="scientific">Paenarthrobacter ilicis</name>
    <dbReference type="NCBI Taxonomy" id="43665"/>
    <lineage>
        <taxon>Bacteria</taxon>
        <taxon>Bacillati</taxon>
        <taxon>Actinomycetota</taxon>
        <taxon>Actinomycetes</taxon>
        <taxon>Micrococcales</taxon>
        <taxon>Micrococcaceae</taxon>
        <taxon>Paenarthrobacter</taxon>
    </lineage>
</organism>
<evidence type="ECO:0000313" key="1">
    <source>
        <dbReference type="EMBL" id="NIJ03379.1"/>
    </source>
</evidence>
<protein>
    <recommendedName>
        <fullName evidence="3">DUF4192 family protein</fullName>
    </recommendedName>
</protein>
<proteinExistence type="predicted"/>
<sequence>MTEKLTLTSPADLLAYVPHLLGGTPTESFVVLTATAGALGATLRVDAPMDAAPLGFAQTVTSLAAQDENATACYLIVYTDETSTDARFPYAAHVAALGNELATARMPVRKVYLVTSTHWAAYGSTERNPLEQIKDSNANATLTFMGSAPAVDVYNPALLGKWVEPVQVPVRAEESVEEARRAWGTVLETPGMPDHETARKLAAWFQDNYIRDFLMADIITTNNGVVIDIILGKFNGRPDWKRVDHAETIAFELMKAVPEGQRAPMLTLMGWLQWLKGYGKHAERYLKLAVEDVHGYRFAEQLYDLIGSVYIAEVAKNQETAYKRPAS</sequence>
<name>A0ABX0TLB2_9MICC</name>
<dbReference type="Pfam" id="PF13830">
    <property type="entry name" value="DUF4192"/>
    <property type="match status" value="2"/>
</dbReference>
<evidence type="ECO:0000313" key="2">
    <source>
        <dbReference type="Proteomes" id="UP000802392"/>
    </source>
</evidence>
<keyword evidence="2" id="KW-1185">Reference proteome</keyword>
<accession>A0ABX0TLB2</accession>
<evidence type="ECO:0008006" key="3">
    <source>
        <dbReference type="Google" id="ProtNLM"/>
    </source>
</evidence>